<proteinExistence type="predicted"/>
<dbReference type="Pfam" id="PF14568">
    <property type="entry name" value="SUKH_6"/>
    <property type="match status" value="1"/>
</dbReference>
<organism evidence="2 3">
    <name type="scientific">Sphingobacterium spiritivorum ATCC 33861</name>
    <dbReference type="NCBI Taxonomy" id="525373"/>
    <lineage>
        <taxon>Bacteria</taxon>
        <taxon>Pseudomonadati</taxon>
        <taxon>Bacteroidota</taxon>
        <taxon>Sphingobacteriia</taxon>
        <taxon>Sphingobacteriales</taxon>
        <taxon>Sphingobacteriaceae</taxon>
        <taxon>Sphingobacterium</taxon>
    </lineage>
</organism>
<keyword evidence="3" id="KW-1185">Reference proteome</keyword>
<dbReference type="SUPFAM" id="SSF160631">
    <property type="entry name" value="SMI1/KNR4-like"/>
    <property type="match status" value="1"/>
</dbReference>
<feature type="domain" description="Knr4/Smi1-like" evidence="1">
    <location>
        <begin position="48"/>
        <end position="241"/>
    </location>
</feature>
<dbReference type="OrthoDB" id="1190024at2"/>
<comment type="caution">
    <text evidence="2">The sequence shown here is derived from an EMBL/GenBank/DDBJ whole genome shotgun (WGS) entry which is preliminary data.</text>
</comment>
<dbReference type="InterPro" id="IPR018958">
    <property type="entry name" value="Knr4/Smi1-like_dom"/>
</dbReference>
<evidence type="ECO:0000313" key="3">
    <source>
        <dbReference type="Proteomes" id="UP000006258"/>
    </source>
</evidence>
<dbReference type="EMBL" id="ACHA02000011">
    <property type="protein sequence ID" value="EFK57596.1"/>
    <property type="molecule type" value="Genomic_DNA"/>
</dbReference>
<name>D7VNU9_SPHSI</name>
<dbReference type="Gene3D" id="3.40.1580.10">
    <property type="entry name" value="SMI1/KNR4-like"/>
    <property type="match status" value="1"/>
</dbReference>
<sequence>MQKNHSKILIEEIKSNLRRYYELIEKFADKNQLSAEQKNAIFKSLNPPLDEDIISDFEHNNNVHLPVEYKLFLTEIGNGTGSTWDDAGIGPDLGILKVTFDKEHCFIFDDTITDLENTFQFEEEYNVENWEYLYEKFTNWFGKYTSEFRNDLFQLREPTNEEFEEFIAINGENPRNEYYERFEVNGVLPICGIGCGEYYFIVISGNCKGEIWIDFRDNWGGVAPVLDKNGNRQKFDAWYNEWLMLEIEELQNRL</sequence>
<dbReference type="AlphaFoldDB" id="D7VNU9"/>
<dbReference type="SMART" id="SM00860">
    <property type="entry name" value="SMI1_KNR4"/>
    <property type="match status" value="1"/>
</dbReference>
<gene>
    <name evidence="2" type="ORF">HMPREF0766_12669</name>
</gene>
<accession>D7VNU9</accession>
<evidence type="ECO:0000313" key="2">
    <source>
        <dbReference type="EMBL" id="EFK57596.1"/>
    </source>
</evidence>
<evidence type="ECO:0000259" key="1">
    <source>
        <dbReference type="SMART" id="SM00860"/>
    </source>
</evidence>
<protein>
    <recommendedName>
        <fullName evidence="1">Knr4/Smi1-like domain-containing protein</fullName>
    </recommendedName>
</protein>
<reference evidence="2" key="1">
    <citation type="submission" date="2010-07" db="EMBL/GenBank/DDBJ databases">
        <authorList>
            <person name="Muzny D."/>
            <person name="Qin X."/>
            <person name="Buhay C."/>
            <person name="Dugan-Rocha S."/>
            <person name="Ding Y."/>
            <person name="Chen G."/>
            <person name="Hawes A."/>
            <person name="Holder M."/>
            <person name="Jhangiani S."/>
            <person name="Johnson A."/>
            <person name="Khan Z."/>
            <person name="Li Z."/>
            <person name="Liu W."/>
            <person name="Liu X."/>
            <person name="Perez L."/>
            <person name="Shen H."/>
            <person name="Wang Q."/>
            <person name="Watt J."/>
            <person name="Xi L."/>
            <person name="Xin Y."/>
            <person name="Zhou J."/>
            <person name="Deng J."/>
            <person name="Jiang H."/>
            <person name="Liu Y."/>
            <person name="Qu J."/>
            <person name="Song X.-Z."/>
            <person name="Zhang L."/>
            <person name="Villasana D."/>
            <person name="Johnson A."/>
            <person name="Liu J."/>
            <person name="Liyanage D."/>
            <person name="Lorensuhewa L."/>
            <person name="Robinson T."/>
            <person name="Song A."/>
            <person name="Song B.-B."/>
            <person name="Dinh H."/>
            <person name="Thornton R."/>
            <person name="Coyle M."/>
            <person name="Francisco L."/>
            <person name="Jackson L."/>
            <person name="Javaid M."/>
            <person name="Korchina V."/>
            <person name="Kovar C."/>
            <person name="Mata R."/>
            <person name="Mathew T."/>
            <person name="Ngo R."/>
            <person name="Nguyen L."/>
            <person name="Nguyen N."/>
            <person name="Okwuonu G."/>
            <person name="Ongeri F."/>
            <person name="Pham C."/>
            <person name="Simmons D."/>
            <person name="Wilczek-Boney K."/>
            <person name="Hale W."/>
            <person name="Jakkamsetti A."/>
            <person name="Pham P."/>
            <person name="Ruth R."/>
            <person name="San Lucas F."/>
            <person name="Warren J."/>
            <person name="Zhang J."/>
            <person name="Zhao Z."/>
            <person name="Zhou C."/>
            <person name="Zhu D."/>
            <person name="Lee S."/>
            <person name="Bess C."/>
            <person name="Blankenburg K."/>
            <person name="Forbes L."/>
            <person name="Fu Q."/>
            <person name="Gubbala S."/>
            <person name="Hirani K."/>
            <person name="Jayaseelan J.C."/>
            <person name="Lara F."/>
            <person name="Munidasa M."/>
            <person name="Palculict T."/>
            <person name="Patil S."/>
            <person name="Pu L.-L."/>
            <person name="Saada N."/>
            <person name="Tang L."/>
            <person name="Weissenberger G."/>
            <person name="Zhu Y."/>
            <person name="Hemphill L."/>
            <person name="Shang Y."/>
            <person name="Youmans B."/>
            <person name="Ayvaz T."/>
            <person name="Ross M."/>
            <person name="Santibanez J."/>
            <person name="Aqrawi P."/>
            <person name="Gross S."/>
            <person name="Joshi V."/>
            <person name="Fowler G."/>
            <person name="Nazareth L."/>
            <person name="Reid J."/>
            <person name="Worley K."/>
            <person name="Petrosino J."/>
            <person name="Highlander S."/>
            <person name="Gibbs R."/>
        </authorList>
    </citation>
    <scope>NUCLEOTIDE SEQUENCE [LARGE SCALE GENOMIC DNA]</scope>
    <source>
        <strain evidence="2">ATCC 33861</strain>
    </source>
</reference>
<dbReference type="Proteomes" id="UP000006258">
    <property type="component" value="Unassembled WGS sequence"/>
</dbReference>
<dbReference type="STRING" id="525373.HMPREF0766_12669"/>
<dbReference type="InterPro" id="IPR037883">
    <property type="entry name" value="Knr4/Smi1-like_sf"/>
</dbReference>
<dbReference type="HOGENOM" id="CLU_082074_0_0_10"/>